<dbReference type="AlphaFoldDB" id="A0A9P8IDM3"/>
<evidence type="ECO:0000313" key="2">
    <source>
        <dbReference type="Proteomes" id="UP000750711"/>
    </source>
</evidence>
<proteinExistence type="predicted"/>
<name>A0A9P8IDM3_9PEZI</name>
<reference evidence="1" key="1">
    <citation type="submission" date="2021-03" db="EMBL/GenBank/DDBJ databases">
        <title>Comparative genomics and phylogenomic investigation of the class Geoglossomycetes provide insights into ecological specialization and systematics.</title>
        <authorList>
            <person name="Melie T."/>
            <person name="Pirro S."/>
            <person name="Miller A.N."/>
            <person name="Quandt A."/>
        </authorList>
    </citation>
    <scope>NUCLEOTIDE SEQUENCE</scope>
    <source>
        <strain evidence="1">CAQ_001_2017</strain>
    </source>
</reference>
<protein>
    <submittedName>
        <fullName evidence="1">Uncharacterized protein</fullName>
    </submittedName>
</protein>
<accession>A0A9P8IDM3</accession>
<sequence length="87" mass="9613">MVLRWEGSAARKTDLAKQYLVLGFLQAGRKLLESLPASLGLKFSFVDLEAGFETFKQTGTALPEKTVKVLQRECDGALFGAVRYLAF</sequence>
<comment type="caution">
    <text evidence="1">The sequence shown here is derived from an EMBL/GenBank/DDBJ whole genome shotgun (WGS) entry which is preliminary data.</text>
</comment>
<keyword evidence="2" id="KW-1185">Reference proteome</keyword>
<dbReference type="Proteomes" id="UP000750711">
    <property type="component" value="Unassembled WGS sequence"/>
</dbReference>
<gene>
    <name evidence="1" type="ORF">GP486_006471</name>
</gene>
<organism evidence="1 2">
    <name type="scientific">Trichoglossum hirsutum</name>
    <dbReference type="NCBI Taxonomy" id="265104"/>
    <lineage>
        <taxon>Eukaryota</taxon>
        <taxon>Fungi</taxon>
        <taxon>Dikarya</taxon>
        <taxon>Ascomycota</taxon>
        <taxon>Pezizomycotina</taxon>
        <taxon>Geoglossomycetes</taxon>
        <taxon>Geoglossales</taxon>
        <taxon>Geoglossaceae</taxon>
        <taxon>Trichoglossum</taxon>
    </lineage>
</organism>
<dbReference type="Gene3D" id="3.40.718.10">
    <property type="entry name" value="Isopropylmalate Dehydrogenase"/>
    <property type="match status" value="1"/>
</dbReference>
<evidence type="ECO:0000313" key="1">
    <source>
        <dbReference type="EMBL" id="KAH0553458.1"/>
    </source>
</evidence>
<dbReference type="EMBL" id="JAGHQM010001465">
    <property type="protein sequence ID" value="KAH0553458.1"/>
    <property type="molecule type" value="Genomic_DNA"/>
</dbReference>